<dbReference type="AlphaFoldDB" id="A0A2A5MDC7"/>
<dbReference type="EMBL" id="NXHG01000023">
    <property type="protein sequence ID" value="PCM58886.1"/>
    <property type="molecule type" value="Genomic_DNA"/>
</dbReference>
<dbReference type="Proteomes" id="UP000217648">
    <property type="component" value="Unassembled WGS sequence"/>
</dbReference>
<dbReference type="RefSeq" id="WP_014386216.1">
    <property type="nucleotide sequence ID" value="NZ_AP019690.1"/>
</dbReference>
<proteinExistence type="predicted"/>
<protein>
    <submittedName>
        <fullName evidence="1">RepA leader peptide Tap</fullName>
    </submittedName>
</protein>
<name>A0A2A5MDC7_9ENTR</name>
<dbReference type="InterPro" id="IPR012605">
    <property type="entry name" value="RepA1_leader_peptide_Tap"/>
</dbReference>
<dbReference type="GeneID" id="96996939"/>
<dbReference type="NCBIfam" id="TIGR03475">
    <property type="entry name" value="tap_IncFII_lead"/>
    <property type="match status" value="1"/>
</dbReference>
<reference evidence="1 2" key="1">
    <citation type="submission" date="2017-09" db="EMBL/GenBank/DDBJ databases">
        <title>Mdr eskape-Ghana.</title>
        <authorList>
            <person name="Agyepong N."/>
            <person name="Janice J."/>
            <person name="Samuelsen O."/>
            <person name="Owusu-Ofori A."/>
            <person name="Sundsfjord A."/>
            <person name="Essack S."/>
            <person name="Pedersen T."/>
        </authorList>
    </citation>
    <scope>NUCLEOTIDE SEQUENCE [LARGE SCALE GENOMIC DNA]</scope>
    <source>
        <strain evidence="1 2">46</strain>
    </source>
</reference>
<gene>
    <name evidence="1" type="primary">tap</name>
    <name evidence="1" type="ORF">CP911_25370</name>
</gene>
<accession>A0A2A5MDC7</accession>
<sequence>MLRKLQAQFLCHSLLLCNISAGSGD</sequence>
<comment type="caution">
    <text evidence="1">The sequence shown here is derived from an EMBL/GenBank/DDBJ whole genome shotgun (WGS) entry which is preliminary data.</text>
</comment>
<evidence type="ECO:0000313" key="2">
    <source>
        <dbReference type="Proteomes" id="UP000217648"/>
    </source>
</evidence>
<dbReference type="Pfam" id="PF08048">
    <property type="entry name" value="RepA1_leader"/>
    <property type="match status" value="1"/>
</dbReference>
<organism evidence="1 2">
    <name type="scientific">Klebsiella quasipneumoniae</name>
    <dbReference type="NCBI Taxonomy" id="1463165"/>
    <lineage>
        <taxon>Bacteria</taxon>
        <taxon>Pseudomonadati</taxon>
        <taxon>Pseudomonadota</taxon>
        <taxon>Gammaproteobacteria</taxon>
        <taxon>Enterobacterales</taxon>
        <taxon>Enterobacteriaceae</taxon>
        <taxon>Klebsiella/Raoultella group</taxon>
        <taxon>Klebsiella</taxon>
        <taxon>Klebsiella pneumoniae complex</taxon>
    </lineage>
</organism>
<evidence type="ECO:0000313" key="1">
    <source>
        <dbReference type="EMBL" id="PCM58886.1"/>
    </source>
</evidence>